<proteinExistence type="predicted"/>
<feature type="domain" description="RCK C-terminal" evidence="8">
    <location>
        <begin position="143"/>
        <end position="229"/>
    </location>
</feature>
<evidence type="ECO:0000313" key="10">
    <source>
        <dbReference type="Proteomes" id="UP000722121"/>
    </source>
</evidence>
<keyword evidence="6" id="KW-0406">Ion transport</keyword>
<reference evidence="9 10" key="1">
    <citation type="submission" date="2021-02" db="EMBL/GenBank/DDBJ databases">
        <title>Activity-based single-cell genomes from oceanic crustal fluid captures similar information to metagenomic and metatranscriptomic surveys with orders of magnitude less sampling.</title>
        <authorList>
            <person name="D'Angelo T.S."/>
            <person name="Orcutt B.N."/>
        </authorList>
    </citation>
    <scope>NUCLEOTIDE SEQUENCE [LARGE SCALE GENOMIC DNA]</scope>
    <source>
        <strain evidence="9">AH-315-G07</strain>
    </source>
</reference>
<dbReference type="InterPro" id="IPR036291">
    <property type="entry name" value="NAD(P)-bd_dom_sf"/>
</dbReference>
<dbReference type="PROSITE" id="PS51202">
    <property type="entry name" value="RCK_C"/>
    <property type="match status" value="2"/>
</dbReference>
<sequence length="453" mass="49995">MNIVIVGAGVLGSYVAKVLSQEGHNIIIVDKDPHRLSEIFHTIDVAIHEGSGSDWRVLEELTDLEPDLFISLTDSDETNLAACTIAKNLGYKQTVASIRATEYLDTSRLDFNSLFYADHLICPDLIVAQEIFRNIGAIDFGSSTVGTFANGAVQIQSLVIPNEWEGRGKDMMHLALPEGVMVGLIRRQREDGEHEIIFPHGKDRLLPGDEVTFVGETEQVVTLPLFFGIAEKTVKTVVIIGGSLTALLLAEILVRHDINVRFIDKSYQRCEFLSRRMPNATITHHDGSDTTFLLAERIDTSDVIITCTRHDEVNILGALTAREIGCNNIIATVGNMSYIPILEKLGARHTVSPRVCAANAIRMLTNPNVSVRSMLTLYEDRAQIIEVKTAYDSKIAGLPLSDLGPKLPKDFLICAIQNRGRIFIAKGDRIICPEDTVVVISAPKHFQEIGKIF</sequence>
<keyword evidence="10" id="KW-1185">Reference proteome</keyword>
<evidence type="ECO:0000256" key="1">
    <source>
        <dbReference type="ARBA" id="ARBA00017378"/>
    </source>
</evidence>
<dbReference type="Pfam" id="PF02254">
    <property type="entry name" value="TrkA_N"/>
    <property type="match status" value="2"/>
</dbReference>
<feature type="domain" description="RCK N-terminal" evidence="7">
    <location>
        <begin position="1"/>
        <end position="121"/>
    </location>
</feature>
<evidence type="ECO:0000313" key="9">
    <source>
        <dbReference type="EMBL" id="MBN4066939.1"/>
    </source>
</evidence>
<evidence type="ECO:0000256" key="2">
    <source>
        <dbReference type="ARBA" id="ARBA00022448"/>
    </source>
</evidence>
<keyword evidence="3" id="KW-0633">Potassium transport</keyword>
<dbReference type="InterPro" id="IPR050721">
    <property type="entry name" value="Trk_Ktr_HKT_K-transport"/>
</dbReference>
<evidence type="ECO:0000256" key="3">
    <source>
        <dbReference type="ARBA" id="ARBA00022538"/>
    </source>
</evidence>
<keyword evidence="4" id="KW-0630">Potassium</keyword>
<dbReference type="EMBL" id="JAFITR010000041">
    <property type="protein sequence ID" value="MBN4066939.1"/>
    <property type="molecule type" value="Genomic_DNA"/>
</dbReference>
<accession>A0ABS3AS13</accession>
<dbReference type="InterPro" id="IPR036721">
    <property type="entry name" value="RCK_C_sf"/>
</dbReference>
<evidence type="ECO:0000259" key="7">
    <source>
        <dbReference type="PROSITE" id="PS51201"/>
    </source>
</evidence>
<dbReference type="InterPro" id="IPR006037">
    <property type="entry name" value="RCK_C"/>
</dbReference>
<feature type="domain" description="RCK C-terminal" evidence="8">
    <location>
        <begin position="372"/>
        <end position="453"/>
    </location>
</feature>
<evidence type="ECO:0000256" key="6">
    <source>
        <dbReference type="ARBA" id="ARBA00023065"/>
    </source>
</evidence>
<dbReference type="InterPro" id="IPR003148">
    <property type="entry name" value="RCK_N"/>
</dbReference>
<dbReference type="PRINTS" id="PR00335">
    <property type="entry name" value="KUPTAKETRKA"/>
</dbReference>
<evidence type="ECO:0000259" key="8">
    <source>
        <dbReference type="PROSITE" id="PS51202"/>
    </source>
</evidence>
<keyword evidence="2" id="KW-0813">Transport</keyword>
<evidence type="ECO:0000256" key="5">
    <source>
        <dbReference type="ARBA" id="ARBA00023027"/>
    </source>
</evidence>
<dbReference type="PANTHER" id="PTHR43833">
    <property type="entry name" value="POTASSIUM CHANNEL PROTEIN 2-RELATED-RELATED"/>
    <property type="match status" value="1"/>
</dbReference>
<dbReference type="Gene3D" id="3.40.50.720">
    <property type="entry name" value="NAD(P)-binding Rossmann-like Domain"/>
    <property type="match status" value="2"/>
</dbReference>
<protein>
    <recommendedName>
        <fullName evidence="1">Trk system potassium uptake protein TrkA</fullName>
    </recommendedName>
</protein>
<dbReference type="InterPro" id="IPR006036">
    <property type="entry name" value="K_uptake_TrkA"/>
</dbReference>
<dbReference type="Gene3D" id="3.30.70.1450">
    <property type="entry name" value="Regulator of K+ conductance, C-terminal domain"/>
    <property type="match status" value="2"/>
</dbReference>
<gene>
    <name evidence="9" type="primary">trkA</name>
    <name evidence="9" type="ORF">JYU14_02530</name>
</gene>
<dbReference type="SUPFAM" id="SSF116726">
    <property type="entry name" value="TrkA C-terminal domain-like"/>
    <property type="match status" value="2"/>
</dbReference>
<keyword evidence="5" id="KW-0520">NAD</keyword>
<dbReference type="Proteomes" id="UP000722121">
    <property type="component" value="Unassembled WGS sequence"/>
</dbReference>
<evidence type="ECO:0000256" key="4">
    <source>
        <dbReference type="ARBA" id="ARBA00022958"/>
    </source>
</evidence>
<dbReference type="PANTHER" id="PTHR43833:SF5">
    <property type="entry name" value="TRK SYSTEM POTASSIUM UPTAKE PROTEIN TRKA"/>
    <property type="match status" value="1"/>
</dbReference>
<dbReference type="PROSITE" id="PS51201">
    <property type="entry name" value="RCK_N"/>
    <property type="match status" value="1"/>
</dbReference>
<comment type="caution">
    <text evidence="9">The sequence shown here is derived from an EMBL/GenBank/DDBJ whole genome shotgun (WGS) entry which is preliminary data.</text>
</comment>
<name>A0ABS3AS13_9BACT</name>
<dbReference type="NCBIfam" id="NF007039">
    <property type="entry name" value="PRK09496.3-2"/>
    <property type="match status" value="1"/>
</dbReference>
<dbReference type="Pfam" id="PF02080">
    <property type="entry name" value="TrkA_C"/>
    <property type="match status" value="2"/>
</dbReference>
<dbReference type="SUPFAM" id="SSF51735">
    <property type="entry name" value="NAD(P)-binding Rossmann-fold domains"/>
    <property type="match status" value="2"/>
</dbReference>
<organism evidence="9 10">
    <name type="scientific">Simkania negevensis</name>
    <dbReference type="NCBI Taxonomy" id="83561"/>
    <lineage>
        <taxon>Bacteria</taxon>
        <taxon>Pseudomonadati</taxon>
        <taxon>Chlamydiota</taxon>
        <taxon>Chlamydiia</taxon>
        <taxon>Parachlamydiales</taxon>
        <taxon>Simkaniaceae</taxon>
        <taxon>Simkania</taxon>
    </lineage>
</organism>